<dbReference type="Proteomes" id="UP000239936">
    <property type="component" value="Unassembled WGS sequence"/>
</dbReference>
<dbReference type="OrthoDB" id="9131849at2"/>
<dbReference type="SMART" id="SM00073">
    <property type="entry name" value="HPT"/>
    <property type="match status" value="1"/>
</dbReference>
<accession>A0A2S7XV40</accession>
<evidence type="ECO:0000256" key="1">
    <source>
        <dbReference type="ARBA" id="ARBA00023012"/>
    </source>
</evidence>
<feature type="domain" description="HPt" evidence="3">
    <location>
        <begin position="17"/>
        <end position="110"/>
    </location>
</feature>
<evidence type="ECO:0000313" key="5">
    <source>
        <dbReference type="Proteomes" id="UP000239936"/>
    </source>
</evidence>
<dbReference type="Pfam" id="PF01627">
    <property type="entry name" value="Hpt"/>
    <property type="match status" value="1"/>
</dbReference>
<dbReference type="Gene3D" id="1.20.120.160">
    <property type="entry name" value="HPT domain"/>
    <property type="match status" value="1"/>
</dbReference>
<reference evidence="4 5" key="1">
    <citation type="submission" date="2018-01" db="EMBL/GenBank/DDBJ databases">
        <title>The complete genome sequence of Chromatium okenii LaCa, a purple sulfur bacterium with a turbulent life.</title>
        <authorList>
            <person name="Luedin S.M."/>
            <person name="Liechti N."/>
            <person name="Storelli N."/>
            <person name="Danza F."/>
            <person name="Wittwer M."/>
            <person name="Pothier J.F."/>
            <person name="Tonolla M.A."/>
        </authorList>
    </citation>
    <scope>NUCLEOTIDE SEQUENCE [LARGE SCALE GENOMIC DNA]</scope>
    <source>
        <strain evidence="4 5">LaCa</strain>
    </source>
</reference>
<dbReference type="SUPFAM" id="SSF47226">
    <property type="entry name" value="Histidine-containing phosphotransfer domain, HPT domain"/>
    <property type="match status" value="1"/>
</dbReference>
<dbReference type="RefSeq" id="WP_105072568.1">
    <property type="nucleotide sequence ID" value="NZ_JAFLKP010000034.1"/>
</dbReference>
<keyword evidence="5" id="KW-1185">Reference proteome</keyword>
<dbReference type="InterPro" id="IPR036641">
    <property type="entry name" value="HPT_dom_sf"/>
</dbReference>
<dbReference type="AlphaFoldDB" id="A0A2S7XV40"/>
<keyword evidence="2" id="KW-0597">Phosphoprotein</keyword>
<organism evidence="4 5">
    <name type="scientific">Chromatium okenii</name>
    <dbReference type="NCBI Taxonomy" id="61644"/>
    <lineage>
        <taxon>Bacteria</taxon>
        <taxon>Pseudomonadati</taxon>
        <taxon>Pseudomonadota</taxon>
        <taxon>Gammaproteobacteria</taxon>
        <taxon>Chromatiales</taxon>
        <taxon>Chromatiaceae</taxon>
        <taxon>Chromatium</taxon>
    </lineage>
</organism>
<dbReference type="GO" id="GO:0000160">
    <property type="term" value="P:phosphorelay signal transduction system"/>
    <property type="evidence" value="ECO:0007669"/>
    <property type="project" value="UniProtKB-KW"/>
</dbReference>
<proteinExistence type="predicted"/>
<comment type="caution">
    <text evidence="4">The sequence shown here is derived from an EMBL/GenBank/DDBJ whole genome shotgun (WGS) entry which is preliminary data.</text>
</comment>
<name>A0A2S7XV40_9GAMM</name>
<protein>
    <recommendedName>
        <fullName evidence="3">HPt domain-containing protein</fullName>
    </recommendedName>
</protein>
<feature type="modified residue" description="Phosphohistidine" evidence="2">
    <location>
        <position position="56"/>
    </location>
</feature>
<dbReference type="CDD" id="cd00088">
    <property type="entry name" value="HPT"/>
    <property type="match status" value="1"/>
</dbReference>
<dbReference type="InterPro" id="IPR008207">
    <property type="entry name" value="Sig_transdc_His_kin_Hpt_dom"/>
</dbReference>
<evidence type="ECO:0000313" key="4">
    <source>
        <dbReference type="EMBL" id="PQJ97311.1"/>
    </source>
</evidence>
<evidence type="ECO:0000259" key="3">
    <source>
        <dbReference type="PROSITE" id="PS50894"/>
    </source>
</evidence>
<sequence length="116" mass="12260">MTYFDNEVLDELVEILGEEDLCAITASFVDQLGNQLAELTAHSANAELTEISRIAHSLKGGAGNLGAVALSDVAAAVERHSRAGDSGLTATAMAKLPEVVQQTIAELRQRGYLPTH</sequence>
<evidence type="ECO:0000256" key="2">
    <source>
        <dbReference type="PROSITE-ProRule" id="PRU00110"/>
    </source>
</evidence>
<dbReference type="PROSITE" id="PS50894">
    <property type="entry name" value="HPT"/>
    <property type="match status" value="1"/>
</dbReference>
<gene>
    <name evidence="4" type="ORF">CXB77_01875</name>
</gene>
<dbReference type="EMBL" id="PPGH01000013">
    <property type="protein sequence ID" value="PQJ97311.1"/>
    <property type="molecule type" value="Genomic_DNA"/>
</dbReference>
<keyword evidence="1" id="KW-0902">Two-component regulatory system</keyword>
<dbReference type="GO" id="GO:0004672">
    <property type="term" value="F:protein kinase activity"/>
    <property type="evidence" value="ECO:0007669"/>
    <property type="project" value="UniProtKB-ARBA"/>
</dbReference>